<dbReference type="PROSITE" id="PS00194">
    <property type="entry name" value="THIOREDOXIN_1"/>
    <property type="match status" value="1"/>
</dbReference>
<dbReference type="Pfam" id="PF08534">
    <property type="entry name" value="Redoxin"/>
    <property type="match status" value="1"/>
</dbReference>
<reference evidence="5 6" key="1">
    <citation type="submission" date="2023-09" db="EMBL/GenBank/DDBJ databases">
        <title>Whole genome shotgun sequencing (WGS) of Bosea sp. ZW T0_25, isolated from stored onions (Allium cepa).</title>
        <authorList>
            <person name="Stoll D.A."/>
            <person name="Huch M."/>
        </authorList>
    </citation>
    <scope>NUCLEOTIDE SEQUENCE [LARGE SCALE GENOMIC DNA]</scope>
    <source>
        <strain evidence="5 6">ZW T0_25</strain>
    </source>
</reference>
<dbReference type="CDD" id="cd02966">
    <property type="entry name" value="TlpA_like_family"/>
    <property type="match status" value="1"/>
</dbReference>
<keyword evidence="2" id="KW-0201">Cytochrome c-type biogenesis</keyword>
<protein>
    <submittedName>
        <fullName evidence="5">TlpA disulfide reductase family protein</fullName>
    </submittedName>
</protein>
<dbReference type="PROSITE" id="PS51352">
    <property type="entry name" value="THIOREDOXIN_2"/>
    <property type="match status" value="1"/>
</dbReference>
<evidence type="ECO:0000256" key="3">
    <source>
        <dbReference type="ARBA" id="ARBA00023284"/>
    </source>
</evidence>
<evidence type="ECO:0000313" key="6">
    <source>
        <dbReference type="Proteomes" id="UP001254257"/>
    </source>
</evidence>
<dbReference type="Proteomes" id="UP001254257">
    <property type="component" value="Unassembled WGS sequence"/>
</dbReference>
<keyword evidence="6" id="KW-1185">Reference proteome</keyword>
<dbReference type="InterPro" id="IPR013766">
    <property type="entry name" value="Thioredoxin_domain"/>
</dbReference>
<dbReference type="InterPro" id="IPR013740">
    <property type="entry name" value="Redoxin"/>
</dbReference>
<organism evidence="5 6">
    <name type="scientific">Bosea rubneri</name>
    <dbReference type="NCBI Taxonomy" id="3075434"/>
    <lineage>
        <taxon>Bacteria</taxon>
        <taxon>Pseudomonadati</taxon>
        <taxon>Pseudomonadota</taxon>
        <taxon>Alphaproteobacteria</taxon>
        <taxon>Hyphomicrobiales</taxon>
        <taxon>Boseaceae</taxon>
        <taxon>Bosea</taxon>
    </lineage>
</organism>
<dbReference type="EMBL" id="JAWDID010000021">
    <property type="protein sequence ID" value="MDU0341193.1"/>
    <property type="molecule type" value="Genomic_DNA"/>
</dbReference>
<accession>A0ABU3S8S9</accession>
<dbReference type="PANTHER" id="PTHR42852:SF13">
    <property type="entry name" value="PROTEIN DIPZ"/>
    <property type="match status" value="1"/>
</dbReference>
<name>A0ABU3S8S9_9HYPH</name>
<evidence type="ECO:0000256" key="1">
    <source>
        <dbReference type="ARBA" id="ARBA00004196"/>
    </source>
</evidence>
<dbReference type="NCBIfam" id="NF047696">
    <property type="entry name" value="ThlDiSintTplARhiz"/>
    <property type="match status" value="1"/>
</dbReference>
<evidence type="ECO:0000256" key="2">
    <source>
        <dbReference type="ARBA" id="ARBA00022748"/>
    </source>
</evidence>
<comment type="subcellular location">
    <subcellularLocation>
        <location evidence="1">Cell envelope</location>
    </subcellularLocation>
</comment>
<keyword evidence="3" id="KW-0676">Redox-active center</keyword>
<gene>
    <name evidence="5" type="ORF">RKE40_14945</name>
</gene>
<sequence length="208" mass="21780">MTSRSKMAVALGALVLVALGGVAAFYSGQGGAGNSTCSAATTKLAQLRPLVKGEVAGIQVPQRSAPVPDLAFNGPDGKPTSLSAMRGRTVLVNLWATWCPPCLLEMPALAKLQKTLGGPDFEVVTVNIDTRNLDKPKEWLAKKDVVGLSYYADPEAKVFQDLRAAKKAEGMPVSLLVDPQGCELATLQGPAEWAGPDALALIRTALGR</sequence>
<dbReference type="InterPro" id="IPR036249">
    <property type="entry name" value="Thioredoxin-like_sf"/>
</dbReference>
<dbReference type="Gene3D" id="3.40.30.10">
    <property type="entry name" value="Glutaredoxin"/>
    <property type="match status" value="1"/>
</dbReference>
<comment type="caution">
    <text evidence="5">The sequence shown here is derived from an EMBL/GenBank/DDBJ whole genome shotgun (WGS) entry which is preliminary data.</text>
</comment>
<feature type="domain" description="Thioredoxin" evidence="4">
    <location>
        <begin position="61"/>
        <end position="207"/>
    </location>
</feature>
<dbReference type="SUPFAM" id="SSF52833">
    <property type="entry name" value="Thioredoxin-like"/>
    <property type="match status" value="1"/>
</dbReference>
<dbReference type="RefSeq" id="WP_316019027.1">
    <property type="nucleotide sequence ID" value="NZ_JAWDID010000021.1"/>
</dbReference>
<evidence type="ECO:0000313" key="5">
    <source>
        <dbReference type="EMBL" id="MDU0341193.1"/>
    </source>
</evidence>
<dbReference type="InterPro" id="IPR017937">
    <property type="entry name" value="Thioredoxin_CS"/>
</dbReference>
<dbReference type="PANTHER" id="PTHR42852">
    <property type="entry name" value="THIOL:DISULFIDE INTERCHANGE PROTEIN DSBE"/>
    <property type="match status" value="1"/>
</dbReference>
<dbReference type="InterPro" id="IPR050553">
    <property type="entry name" value="Thioredoxin_ResA/DsbE_sf"/>
</dbReference>
<proteinExistence type="predicted"/>
<evidence type="ECO:0000259" key="4">
    <source>
        <dbReference type="PROSITE" id="PS51352"/>
    </source>
</evidence>